<dbReference type="AlphaFoldDB" id="A0A921HE04"/>
<dbReference type="EMBL" id="DYVQ01000105">
    <property type="protein sequence ID" value="HJF75048.1"/>
    <property type="molecule type" value="Genomic_DNA"/>
</dbReference>
<evidence type="ECO:0000313" key="2">
    <source>
        <dbReference type="EMBL" id="HJF75048.1"/>
    </source>
</evidence>
<organism evidence="2 3">
    <name type="scientific">Gallibacterium anatis</name>
    <dbReference type="NCBI Taxonomy" id="750"/>
    <lineage>
        <taxon>Bacteria</taxon>
        <taxon>Pseudomonadati</taxon>
        <taxon>Pseudomonadota</taxon>
        <taxon>Gammaproteobacteria</taxon>
        <taxon>Pasteurellales</taxon>
        <taxon>Pasteurellaceae</taxon>
        <taxon>Gallibacterium</taxon>
    </lineage>
</organism>
<reference evidence="2" key="2">
    <citation type="submission" date="2021-09" db="EMBL/GenBank/DDBJ databases">
        <authorList>
            <person name="Gilroy R."/>
        </authorList>
    </citation>
    <scope>NUCLEOTIDE SEQUENCE</scope>
    <source>
        <strain evidence="2">ChiHjej11B10-15683</strain>
    </source>
</reference>
<proteinExistence type="inferred from homology"/>
<comment type="similarity">
    <text evidence="1">Belongs to the phD/YefM antitoxin family.</text>
</comment>
<comment type="caution">
    <text evidence="2">The sequence shown here is derived from an EMBL/GenBank/DDBJ whole genome shotgun (WGS) entry which is preliminary data.</text>
</comment>
<dbReference type="Proteomes" id="UP000749334">
    <property type="component" value="Unassembled WGS sequence"/>
</dbReference>
<protein>
    <submittedName>
        <fullName evidence="2">Type II toxin-antitoxin system Phd/YefM family antitoxin</fullName>
    </submittedName>
</protein>
<sequence length="97" mass="11054">MKTTNTIQNTLPNMVSSKQFQAHFGEFFDLAQTKTPVAITRYGRPTVLIMNYNEGIEAYQLLAKKRAIEILQQLAPAKDIPTQDELDKLIDNERNSL</sequence>
<dbReference type="SUPFAM" id="SSF143120">
    <property type="entry name" value="YefM-like"/>
    <property type="match status" value="1"/>
</dbReference>
<evidence type="ECO:0000256" key="1">
    <source>
        <dbReference type="ARBA" id="ARBA00009981"/>
    </source>
</evidence>
<accession>A0A921HE04</accession>
<name>A0A921HE04_9PAST</name>
<gene>
    <name evidence="2" type="ORF">K8W15_12870</name>
</gene>
<dbReference type="Gene3D" id="3.40.1620.10">
    <property type="entry name" value="YefM-like domain"/>
    <property type="match status" value="1"/>
</dbReference>
<evidence type="ECO:0000313" key="3">
    <source>
        <dbReference type="Proteomes" id="UP000749334"/>
    </source>
</evidence>
<reference evidence="2" key="1">
    <citation type="journal article" date="2021" name="PeerJ">
        <title>Extensive microbial diversity within the chicken gut microbiome revealed by metagenomics and culture.</title>
        <authorList>
            <person name="Gilroy R."/>
            <person name="Ravi A."/>
            <person name="Getino M."/>
            <person name="Pursley I."/>
            <person name="Horton D.L."/>
            <person name="Alikhan N.F."/>
            <person name="Baker D."/>
            <person name="Gharbi K."/>
            <person name="Hall N."/>
            <person name="Watson M."/>
            <person name="Adriaenssens E.M."/>
            <person name="Foster-Nyarko E."/>
            <person name="Jarju S."/>
            <person name="Secka A."/>
            <person name="Antonio M."/>
            <person name="Oren A."/>
            <person name="Chaudhuri R.R."/>
            <person name="La Ragione R."/>
            <person name="Hildebrand F."/>
            <person name="Pallen M.J."/>
        </authorList>
    </citation>
    <scope>NUCLEOTIDE SEQUENCE</scope>
    <source>
        <strain evidence="2">ChiHjej11B10-15683</strain>
    </source>
</reference>
<dbReference type="InterPro" id="IPR036165">
    <property type="entry name" value="YefM-like_sf"/>
</dbReference>